<feature type="domain" description="Ketoreductase" evidence="3">
    <location>
        <begin position="7"/>
        <end position="191"/>
    </location>
</feature>
<dbReference type="InterPro" id="IPR057326">
    <property type="entry name" value="KR_dom"/>
</dbReference>
<dbReference type="Proteomes" id="UP000561459">
    <property type="component" value="Unassembled WGS sequence"/>
</dbReference>
<dbReference type="PANTHER" id="PTHR42760:SF50">
    <property type="entry name" value="SHORT-CHAIN DEHYDROGENASE-RELATED"/>
    <property type="match status" value="1"/>
</dbReference>
<feature type="region of interest" description="Disordered" evidence="2">
    <location>
        <begin position="184"/>
        <end position="203"/>
    </location>
</feature>
<dbReference type="EMBL" id="JACIDY010000003">
    <property type="protein sequence ID" value="MBB3939903.1"/>
    <property type="molecule type" value="Genomic_DNA"/>
</dbReference>
<dbReference type="FunFam" id="3.40.50.720:FF:000084">
    <property type="entry name" value="Short-chain dehydrogenase reductase"/>
    <property type="match status" value="1"/>
</dbReference>
<dbReference type="Pfam" id="PF13561">
    <property type="entry name" value="adh_short_C2"/>
    <property type="match status" value="1"/>
</dbReference>
<dbReference type="EC" id="1.1.1.100" evidence="4"/>
<evidence type="ECO:0000259" key="3">
    <source>
        <dbReference type="SMART" id="SM00822"/>
    </source>
</evidence>
<evidence type="ECO:0000256" key="1">
    <source>
        <dbReference type="ARBA" id="ARBA00006484"/>
    </source>
</evidence>
<keyword evidence="5" id="KW-1185">Reference proteome</keyword>
<name>A0A7W6FY29_9SPHN</name>
<evidence type="ECO:0000313" key="5">
    <source>
        <dbReference type="Proteomes" id="UP000561459"/>
    </source>
</evidence>
<proteinExistence type="inferred from homology"/>
<evidence type="ECO:0000313" key="4">
    <source>
        <dbReference type="EMBL" id="MBB3939903.1"/>
    </source>
</evidence>
<dbReference type="AlphaFoldDB" id="A0A7W6FY29"/>
<dbReference type="PANTHER" id="PTHR42760">
    <property type="entry name" value="SHORT-CHAIN DEHYDROGENASES/REDUCTASES FAMILY MEMBER"/>
    <property type="match status" value="1"/>
</dbReference>
<comment type="similarity">
    <text evidence="1">Belongs to the short-chain dehydrogenases/reductases (SDR) family.</text>
</comment>
<evidence type="ECO:0000256" key="2">
    <source>
        <dbReference type="SAM" id="MobiDB-lite"/>
    </source>
</evidence>
<dbReference type="InterPro" id="IPR036291">
    <property type="entry name" value="NAD(P)-bd_dom_sf"/>
</dbReference>
<reference evidence="4 5" key="1">
    <citation type="submission" date="2020-08" db="EMBL/GenBank/DDBJ databases">
        <title>Genomic Encyclopedia of Type Strains, Phase IV (KMG-IV): sequencing the most valuable type-strain genomes for metagenomic binning, comparative biology and taxonomic classification.</title>
        <authorList>
            <person name="Goeker M."/>
        </authorList>
    </citation>
    <scope>NUCLEOTIDE SEQUENCE [LARGE SCALE GENOMIC DNA]</scope>
    <source>
        <strain evidence="4 5">DSM 27568</strain>
    </source>
</reference>
<dbReference type="GO" id="GO:0004316">
    <property type="term" value="F:3-oxoacyl-[acyl-carrier-protein] reductase (NADPH) activity"/>
    <property type="evidence" value="ECO:0007669"/>
    <property type="project" value="UniProtKB-EC"/>
</dbReference>
<dbReference type="RefSeq" id="WP_183616598.1">
    <property type="nucleotide sequence ID" value="NZ_JACIDY010000003.1"/>
</dbReference>
<protein>
    <submittedName>
        <fullName evidence="4">3-oxoacyl-[acyl-carrier protein] reductase</fullName>
        <ecNumber evidence="4">1.1.1.100</ecNumber>
    </submittedName>
</protein>
<dbReference type="PRINTS" id="PR00080">
    <property type="entry name" value="SDRFAMILY"/>
</dbReference>
<keyword evidence="4" id="KW-0560">Oxidoreductase</keyword>
<dbReference type="SUPFAM" id="SSF51735">
    <property type="entry name" value="NAD(P)-binding Rossmann-fold domains"/>
    <property type="match status" value="1"/>
</dbReference>
<dbReference type="CDD" id="cd05233">
    <property type="entry name" value="SDR_c"/>
    <property type="match status" value="1"/>
</dbReference>
<gene>
    <name evidence="4" type="ORF">GGR39_001553</name>
</gene>
<dbReference type="InterPro" id="IPR002347">
    <property type="entry name" value="SDR_fam"/>
</dbReference>
<accession>A0A7W6FY29</accession>
<comment type="caution">
    <text evidence="4">The sequence shown here is derived from an EMBL/GenBank/DDBJ whole genome shotgun (WGS) entry which is preliminary data.</text>
</comment>
<dbReference type="PROSITE" id="PS00061">
    <property type="entry name" value="ADH_SHORT"/>
    <property type="match status" value="1"/>
</dbReference>
<dbReference type="Gene3D" id="3.40.50.720">
    <property type="entry name" value="NAD(P)-binding Rossmann-like Domain"/>
    <property type="match status" value="1"/>
</dbReference>
<dbReference type="SMART" id="SM00822">
    <property type="entry name" value="PKS_KR"/>
    <property type="match status" value="1"/>
</dbReference>
<dbReference type="InterPro" id="IPR020904">
    <property type="entry name" value="Sc_DH/Rdtase_CS"/>
</dbReference>
<sequence length="246" mass="24973">MQPLLGKTAVIIGGGRGIGGAISRRLAADGAKIGFTYRDRVSESQSLRAELEEGGTQVAIAQVDVLDVPALTDAIEGFARDLGGLDILVTVAGTTVSGALETYADDAFDISFNANVKAPFHAAKTAAALMPSGGRIITIGSIVADRMPGPGGTLYAASKAALKGMTRGLARDLGPRAITANLVQPGPISSERNPSNGPNAPAQHAQLAIVRHGTPDEVAALVGYLASPEAGFVTGSVYNIDGGWSA</sequence>
<organism evidence="4 5">
    <name type="scientific">Novosphingobium fluoreni</name>
    <dbReference type="NCBI Taxonomy" id="1391222"/>
    <lineage>
        <taxon>Bacteria</taxon>
        <taxon>Pseudomonadati</taxon>
        <taxon>Pseudomonadota</taxon>
        <taxon>Alphaproteobacteria</taxon>
        <taxon>Sphingomonadales</taxon>
        <taxon>Sphingomonadaceae</taxon>
        <taxon>Novosphingobium</taxon>
    </lineage>
</organism>
<dbReference type="PRINTS" id="PR00081">
    <property type="entry name" value="GDHRDH"/>
</dbReference>